<feature type="compositionally biased region" description="Basic residues" evidence="1">
    <location>
        <begin position="48"/>
        <end position="66"/>
    </location>
</feature>
<feature type="non-terminal residue" evidence="2">
    <location>
        <position position="152"/>
    </location>
</feature>
<evidence type="ECO:0000313" key="2">
    <source>
        <dbReference type="EMBL" id="RMZ52600.1"/>
    </source>
</evidence>
<evidence type="ECO:0000256" key="1">
    <source>
        <dbReference type="SAM" id="MobiDB-lite"/>
    </source>
</evidence>
<reference evidence="3" key="1">
    <citation type="journal article" date="2018" name="Algal Res.">
        <title>Characterization of plant carbon substrate utilization by Auxenochlorella protothecoides.</title>
        <authorList>
            <person name="Vogler B.W."/>
            <person name="Starkenburg S.R."/>
            <person name="Sudasinghe N."/>
            <person name="Schambach J.Y."/>
            <person name="Rollin J.A."/>
            <person name="Pattathil S."/>
            <person name="Barry A.N."/>
        </authorList>
    </citation>
    <scope>NUCLEOTIDE SEQUENCE [LARGE SCALE GENOMIC DNA]</scope>
    <source>
        <strain evidence="3">UTEX 25</strain>
    </source>
</reference>
<comment type="caution">
    <text evidence="2">The sequence shown here is derived from an EMBL/GenBank/DDBJ whole genome shotgun (WGS) entry which is preliminary data.</text>
</comment>
<feature type="non-terminal residue" evidence="2">
    <location>
        <position position="1"/>
    </location>
</feature>
<sequence>HPLCPRRTPCRPSTGPSPTSTARASPRWSSCTWCPTCTTHLPPGPFTTRRRPTRSWKPLWRPKHGPSWRSSLCPGPRRRASRRAWCSCGRATRATSAGPSPKLPRSCRPARWCWPSTTRARGRRCSLARWPLSVPHTASSRCSSSHPSPRSD</sequence>
<accession>A0A3M7KS51</accession>
<evidence type="ECO:0000313" key="3">
    <source>
        <dbReference type="Proteomes" id="UP000279271"/>
    </source>
</evidence>
<organism evidence="2 3">
    <name type="scientific">Auxenochlorella protothecoides</name>
    <name type="common">Green microalga</name>
    <name type="synonym">Chlorella protothecoides</name>
    <dbReference type="NCBI Taxonomy" id="3075"/>
    <lineage>
        <taxon>Eukaryota</taxon>
        <taxon>Viridiplantae</taxon>
        <taxon>Chlorophyta</taxon>
        <taxon>core chlorophytes</taxon>
        <taxon>Trebouxiophyceae</taxon>
        <taxon>Chlorellales</taxon>
        <taxon>Chlorellaceae</taxon>
        <taxon>Auxenochlorella</taxon>
    </lineage>
</organism>
<dbReference type="Proteomes" id="UP000279271">
    <property type="component" value="Unassembled WGS sequence"/>
</dbReference>
<feature type="compositionally biased region" description="Polar residues" evidence="1">
    <location>
        <begin position="14"/>
        <end position="23"/>
    </location>
</feature>
<dbReference type="EMBL" id="QOKY01000202">
    <property type="protein sequence ID" value="RMZ52600.1"/>
    <property type="molecule type" value="Genomic_DNA"/>
</dbReference>
<proteinExistence type="predicted"/>
<name>A0A3M7KS51_AUXPR</name>
<feature type="region of interest" description="Disordered" evidence="1">
    <location>
        <begin position="45"/>
        <end position="77"/>
    </location>
</feature>
<feature type="region of interest" description="Disordered" evidence="1">
    <location>
        <begin position="1"/>
        <end position="27"/>
    </location>
</feature>
<dbReference type="AlphaFoldDB" id="A0A3M7KS51"/>
<protein>
    <submittedName>
        <fullName evidence="2">Uncharacterized protein</fullName>
    </submittedName>
</protein>
<gene>
    <name evidence="2" type="ORF">APUTEX25_000719</name>
</gene>